<feature type="compositionally biased region" description="Basic and acidic residues" evidence="5">
    <location>
        <begin position="379"/>
        <end position="389"/>
    </location>
</feature>
<proteinExistence type="predicted"/>
<dbReference type="EMBL" id="CP136890">
    <property type="protein sequence ID" value="WOK94763.1"/>
    <property type="molecule type" value="Genomic_DNA"/>
</dbReference>
<feature type="region of interest" description="Disordered" evidence="5">
    <location>
        <begin position="456"/>
        <end position="516"/>
    </location>
</feature>
<feature type="compositionally biased region" description="Basic and acidic residues" evidence="5">
    <location>
        <begin position="465"/>
        <end position="486"/>
    </location>
</feature>
<name>A0AAQ3Q1S9_9LILI</name>
<protein>
    <submittedName>
        <fullName evidence="6">Uncharacterized protein</fullName>
    </submittedName>
</protein>
<organism evidence="6 7">
    <name type="scientific">Canna indica</name>
    <name type="common">Indian-shot</name>
    <dbReference type="NCBI Taxonomy" id="4628"/>
    <lineage>
        <taxon>Eukaryota</taxon>
        <taxon>Viridiplantae</taxon>
        <taxon>Streptophyta</taxon>
        <taxon>Embryophyta</taxon>
        <taxon>Tracheophyta</taxon>
        <taxon>Spermatophyta</taxon>
        <taxon>Magnoliopsida</taxon>
        <taxon>Liliopsida</taxon>
        <taxon>Zingiberales</taxon>
        <taxon>Cannaceae</taxon>
        <taxon>Canna</taxon>
    </lineage>
</organism>
<evidence type="ECO:0000256" key="2">
    <source>
        <dbReference type="ARBA" id="ARBA00022741"/>
    </source>
</evidence>
<keyword evidence="4" id="KW-0067">ATP-binding</keyword>
<keyword evidence="2" id="KW-0547">Nucleotide-binding</keyword>
<evidence type="ECO:0000256" key="5">
    <source>
        <dbReference type="SAM" id="MobiDB-lite"/>
    </source>
</evidence>
<dbReference type="Gene3D" id="1.10.510.10">
    <property type="entry name" value="Transferase(Phosphotransferase) domain 1"/>
    <property type="match status" value="1"/>
</dbReference>
<dbReference type="InterPro" id="IPR052059">
    <property type="entry name" value="CR_Ser/Thr_kinase"/>
</dbReference>
<keyword evidence="1" id="KW-0808">Transferase</keyword>
<feature type="region of interest" description="Disordered" evidence="5">
    <location>
        <begin position="235"/>
        <end position="284"/>
    </location>
</feature>
<evidence type="ECO:0000256" key="3">
    <source>
        <dbReference type="ARBA" id="ARBA00022777"/>
    </source>
</evidence>
<dbReference type="PANTHER" id="PTHR47973">
    <property type="entry name" value="CYSTEINE-RICH RECEPTOR-LIKE PROTEIN KINASE 3"/>
    <property type="match status" value="1"/>
</dbReference>
<keyword evidence="7" id="KW-1185">Reference proteome</keyword>
<feature type="compositionally biased region" description="Low complexity" evidence="5">
    <location>
        <begin position="246"/>
        <end position="256"/>
    </location>
</feature>
<gene>
    <name evidence="6" type="ORF">Cni_G03468</name>
</gene>
<accession>A0AAQ3Q1S9</accession>
<reference evidence="6 7" key="1">
    <citation type="submission" date="2023-10" db="EMBL/GenBank/DDBJ databases">
        <title>Chromosome-scale genome assembly provides insights into flower coloration mechanisms of Canna indica.</title>
        <authorList>
            <person name="Li C."/>
        </authorList>
    </citation>
    <scope>NUCLEOTIDE SEQUENCE [LARGE SCALE GENOMIC DNA]</scope>
    <source>
        <tissue evidence="6">Flower</tissue>
    </source>
</reference>
<feature type="region of interest" description="Disordered" evidence="5">
    <location>
        <begin position="355"/>
        <end position="406"/>
    </location>
</feature>
<feature type="compositionally biased region" description="Acidic residues" evidence="5">
    <location>
        <begin position="487"/>
        <end position="503"/>
    </location>
</feature>
<dbReference type="AlphaFoldDB" id="A0AAQ3Q1S9"/>
<dbReference type="Proteomes" id="UP001327560">
    <property type="component" value="Chromosome 1"/>
</dbReference>
<evidence type="ECO:0000313" key="7">
    <source>
        <dbReference type="Proteomes" id="UP001327560"/>
    </source>
</evidence>
<evidence type="ECO:0000313" key="6">
    <source>
        <dbReference type="EMBL" id="WOK94763.1"/>
    </source>
</evidence>
<feature type="compositionally biased region" description="Acidic residues" evidence="5">
    <location>
        <begin position="369"/>
        <end position="378"/>
    </location>
</feature>
<keyword evidence="3" id="KW-0418">Kinase</keyword>
<dbReference type="GO" id="GO:0016301">
    <property type="term" value="F:kinase activity"/>
    <property type="evidence" value="ECO:0007669"/>
    <property type="project" value="UniProtKB-KW"/>
</dbReference>
<dbReference type="GO" id="GO:0005524">
    <property type="term" value="F:ATP binding"/>
    <property type="evidence" value="ECO:0007669"/>
    <property type="project" value="UniProtKB-KW"/>
</dbReference>
<evidence type="ECO:0000256" key="4">
    <source>
        <dbReference type="ARBA" id="ARBA00022840"/>
    </source>
</evidence>
<sequence>MSCFSFIFRRKSNQHHEDIPGIENVRIYTYKELRNATEIMLRLLMIQTWALYERGELVQIIDTYLMDDLNEEEACKFLKIGLLCTQDELKLRPSMSTVVRMLTGERDVNTEKITKPGLIGDFMDLKVRSQKRVDHVSVPLQISSGHDSSPSSSENTTHASLTFTTELSGVKGVIIQHIINFCLLHGAISLSLSVHSSSTTTPLPPAMVANKGAPPNEPTVMVLAATVESCWSHGDPASIAPPPTRTPSRCSTAGRAPRPPTTRRTAIERHTPGSTLSPRCRGELPPPPPVLTVLNHSNGSYFESLDTLEESLPINLSDVTNMIANDLKKQENPFNKRRRILIPSKARRTSYNSLMSISLPPLSPGHISEEEDEEEEEDQKEKETGKNHGELTSLPHFGTSGKKMNTSFRSNRSFSIELLDKCGVSKPHLSAAATNTTPRQWVRWVVLLCPRPWQVGVASSPSLGGERERDRGRQVERQCHEASRSWEEEEEEEGRSWEEEERWQEEGRKKRRKRKM</sequence>
<evidence type="ECO:0000256" key="1">
    <source>
        <dbReference type="ARBA" id="ARBA00022679"/>
    </source>
</evidence>